<keyword evidence="4 7" id="KW-0812">Transmembrane</keyword>
<dbReference type="PROSITE" id="PS50928">
    <property type="entry name" value="ABC_TM1"/>
    <property type="match status" value="1"/>
</dbReference>
<keyword evidence="6 7" id="KW-0472">Membrane</keyword>
<accession>A0ABX5LQM0</accession>
<gene>
    <name evidence="9" type="ORF">B0H50_10795</name>
</gene>
<dbReference type="RefSeq" id="WP_109587373.1">
    <property type="nucleotide sequence ID" value="NZ_JAXEIU010000028.1"/>
</dbReference>
<dbReference type="SUPFAM" id="SSF161098">
    <property type="entry name" value="MetI-like"/>
    <property type="match status" value="1"/>
</dbReference>
<evidence type="ECO:0000256" key="7">
    <source>
        <dbReference type="RuleBase" id="RU363032"/>
    </source>
</evidence>
<feature type="transmembrane region" description="Helical" evidence="7">
    <location>
        <begin position="278"/>
        <end position="300"/>
    </location>
</feature>
<dbReference type="CDD" id="cd06261">
    <property type="entry name" value="TM_PBP2"/>
    <property type="match status" value="1"/>
</dbReference>
<feature type="domain" description="ABC transmembrane type-1" evidence="8">
    <location>
        <begin position="65"/>
        <end position="299"/>
    </location>
</feature>
<evidence type="ECO:0000313" key="9">
    <source>
        <dbReference type="EMBL" id="PWL03336.1"/>
    </source>
</evidence>
<evidence type="ECO:0000313" key="10">
    <source>
        <dbReference type="Proteomes" id="UP000245523"/>
    </source>
</evidence>
<keyword evidence="10" id="KW-1185">Reference proteome</keyword>
<comment type="similarity">
    <text evidence="7">Belongs to the binding-protein-dependent transport system permease family.</text>
</comment>
<comment type="subcellular location">
    <subcellularLocation>
        <location evidence="1 7">Cell membrane</location>
        <topology evidence="1 7">Multi-pass membrane protein</topology>
    </subcellularLocation>
</comment>
<feature type="transmembrane region" description="Helical" evidence="7">
    <location>
        <begin position="223"/>
        <end position="243"/>
    </location>
</feature>
<feature type="transmembrane region" description="Helical" evidence="7">
    <location>
        <begin position="102"/>
        <end position="122"/>
    </location>
</feature>
<dbReference type="Gene3D" id="1.10.3720.10">
    <property type="entry name" value="MetI-like"/>
    <property type="match status" value="1"/>
</dbReference>
<evidence type="ECO:0000256" key="5">
    <source>
        <dbReference type="ARBA" id="ARBA00022989"/>
    </source>
</evidence>
<dbReference type="InterPro" id="IPR051393">
    <property type="entry name" value="ABC_transporter_permease"/>
</dbReference>
<feature type="transmembrane region" description="Helical" evidence="7">
    <location>
        <begin position="7"/>
        <end position="32"/>
    </location>
</feature>
<protein>
    <submittedName>
        <fullName evidence="9">Multiple sugar transport system permease protein</fullName>
    </submittedName>
</protein>
<dbReference type="Proteomes" id="UP000245523">
    <property type="component" value="Unassembled WGS sequence"/>
</dbReference>
<proteinExistence type="inferred from homology"/>
<sequence length="310" mass="34682">MKTRYLFVLPMLIFASIFLLIPVLFGIILPFFPPDLQNAFHGNFSVTHFLQAVSSGAGTGLFDAIRNTVIYTVCVSGGSLVFGLFGAVTVTQKFPSAKIVRGLMMLSWVVPTYIVGLLWGFMWQQDEGIVNMILFDYLHWDKISGLFGAVWKYTADGTLIKPNWLTGPNTIWAIIVPSIWRNWPFCMMMFLSAIAVIPRDIYEAAALDGVSSRERFLHITLPLLRPIFAVVILESLVINMYSFNLVAMMFGNGSGFPGKSGDLIMTFLYRMSFQTWNFGAGAALGTLTMLLMLICVSIWFRNFAKDLQNG</sequence>
<keyword evidence="5 7" id="KW-1133">Transmembrane helix</keyword>
<dbReference type="EMBL" id="QGHD01000007">
    <property type="protein sequence ID" value="PWL03336.1"/>
    <property type="molecule type" value="Genomic_DNA"/>
</dbReference>
<organism evidence="9 10">
    <name type="scientific">Hallerella porci</name>
    <dbReference type="NCBI Taxonomy" id="1945871"/>
    <lineage>
        <taxon>Bacteria</taxon>
        <taxon>Pseudomonadati</taxon>
        <taxon>Fibrobacterota</taxon>
        <taxon>Fibrobacteria</taxon>
        <taxon>Fibrobacterales</taxon>
        <taxon>Fibrobacteraceae</taxon>
        <taxon>Hallerella</taxon>
    </lineage>
</organism>
<name>A0ABX5LQM0_9BACT</name>
<evidence type="ECO:0000256" key="1">
    <source>
        <dbReference type="ARBA" id="ARBA00004651"/>
    </source>
</evidence>
<dbReference type="InterPro" id="IPR035906">
    <property type="entry name" value="MetI-like_sf"/>
</dbReference>
<keyword evidence="2 7" id="KW-0813">Transport</keyword>
<keyword evidence="3" id="KW-1003">Cell membrane</keyword>
<keyword evidence="9" id="KW-0762">Sugar transport</keyword>
<feature type="transmembrane region" description="Helical" evidence="7">
    <location>
        <begin position="69"/>
        <end position="90"/>
    </location>
</feature>
<reference evidence="9 10" key="1">
    <citation type="submission" date="2018-05" db="EMBL/GenBank/DDBJ databases">
        <title>Animal gut microbial communities from fecal samples from Wisconsin, USA.</title>
        <authorList>
            <person name="Neumann A."/>
        </authorList>
    </citation>
    <scope>NUCLEOTIDE SEQUENCE [LARGE SCALE GENOMIC DNA]</scope>
    <source>
        <strain evidence="9 10">UWS4</strain>
    </source>
</reference>
<dbReference type="PANTHER" id="PTHR30193">
    <property type="entry name" value="ABC TRANSPORTER PERMEASE PROTEIN"/>
    <property type="match status" value="1"/>
</dbReference>
<evidence type="ECO:0000256" key="4">
    <source>
        <dbReference type="ARBA" id="ARBA00022692"/>
    </source>
</evidence>
<dbReference type="PANTHER" id="PTHR30193:SF37">
    <property type="entry name" value="INNER MEMBRANE ABC TRANSPORTER PERMEASE PROTEIN YCJO"/>
    <property type="match status" value="1"/>
</dbReference>
<evidence type="ECO:0000259" key="8">
    <source>
        <dbReference type="PROSITE" id="PS50928"/>
    </source>
</evidence>
<dbReference type="Pfam" id="PF00528">
    <property type="entry name" value="BPD_transp_1"/>
    <property type="match status" value="1"/>
</dbReference>
<comment type="caution">
    <text evidence="9">The sequence shown here is derived from an EMBL/GenBank/DDBJ whole genome shotgun (WGS) entry which is preliminary data.</text>
</comment>
<dbReference type="InterPro" id="IPR000515">
    <property type="entry name" value="MetI-like"/>
</dbReference>
<evidence type="ECO:0000256" key="2">
    <source>
        <dbReference type="ARBA" id="ARBA00022448"/>
    </source>
</evidence>
<evidence type="ECO:0000256" key="3">
    <source>
        <dbReference type="ARBA" id="ARBA00022475"/>
    </source>
</evidence>
<evidence type="ECO:0000256" key="6">
    <source>
        <dbReference type="ARBA" id="ARBA00023136"/>
    </source>
</evidence>